<evidence type="ECO:0000256" key="1">
    <source>
        <dbReference type="ARBA" id="ARBA00008361"/>
    </source>
</evidence>
<evidence type="ECO:0000256" key="4">
    <source>
        <dbReference type="SAM" id="MobiDB-lite"/>
    </source>
</evidence>
<dbReference type="Gene3D" id="3.40.50.150">
    <property type="entry name" value="Vaccinia Virus protein VP39"/>
    <property type="match status" value="1"/>
</dbReference>
<dbReference type="KEGG" id="aja:AJAP_18200"/>
<comment type="similarity">
    <text evidence="1">Belongs to the methyltransferase superfamily.</text>
</comment>
<keyword evidence="7" id="KW-1185">Reference proteome</keyword>
<name>A0A075UU46_9PSEU</name>
<dbReference type="Proteomes" id="UP000028492">
    <property type="component" value="Chromosome"/>
</dbReference>
<evidence type="ECO:0000256" key="3">
    <source>
        <dbReference type="ARBA" id="ARBA00022679"/>
    </source>
</evidence>
<dbReference type="eggNOG" id="COG2226">
    <property type="taxonomic scope" value="Bacteria"/>
</dbReference>
<dbReference type="PANTHER" id="PTHR44942">
    <property type="entry name" value="METHYLTRANSF_11 DOMAIN-CONTAINING PROTEIN"/>
    <property type="match status" value="1"/>
</dbReference>
<dbReference type="PANTHER" id="PTHR44942:SF4">
    <property type="entry name" value="METHYLTRANSFERASE TYPE 11 DOMAIN-CONTAINING PROTEIN"/>
    <property type="match status" value="1"/>
</dbReference>
<keyword evidence="2" id="KW-0489">Methyltransferase</keyword>
<organism evidence="6 7">
    <name type="scientific">Amycolatopsis japonica</name>
    <dbReference type="NCBI Taxonomy" id="208439"/>
    <lineage>
        <taxon>Bacteria</taxon>
        <taxon>Bacillati</taxon>
        <taxon>Actinomycetota</taxon>
        <taxon>Actinomycetes</taxon>
        <taxon>Pseudonocardiales</taxon>
        <taxon>Pseudonocardiaceae</taxon>
        <taxon>Amycolatopsis</taxon>
        <taxon>Amycolatopsis japonica group</taxon>
    </lineage>
</organism>
<dbReference type="GO" id="GO:0032259">
    <property type="term" value="P:methylation"/>
    <property type="evidence" value="ECO:0007669"/>
    <property type="project" value="UniProtKB-KW"/>
</dbReference>
<feature type="region of interest" description="Disordered" evidence="4">
    <location>
        <begin position="1"/>
        <end position="22"/>
    </location>
</feature>
<evidence type="ECO:0000259" key="5">
    <source>
        <dbReference type="Pfam" id="PF08241"/>
    </source>
</evidence>
<protein>
    <recommendedName>
        <fullName evidence="5">Methyltransferase type 11 domain-containing protein</fullName>
    </recommendedName>
</protein>
<evidence type="ECO:0000313" key="7">
    <source>
        <dbReference type="Proteomes" id="UP000028492"/>
    </source>
</evidence>
<dbReference type="EMBL" id="CP008953">
    <property type="protein sequence ID" value="AIG76508.1"/>
    <property type="molecule type" value="Genomic_DNA"/>
</dbReference>
<dbReference type="SUPFAM" id="SSF53335">
    <property type="entry name" value="S-adenosyl-L-methionine-dependent methyltransferases"/>
    <property type="match status" value="1"/>
</dbReference>
<dbReference type="HOGENOM" id="CLU_049344_7_0_11"/>
<accession>A0A075UU46</accession>
<dbReference type="InterPro" id="IPR013216">
    <property type="entry name" value="Methyltransf_11"/>
</dbReference>
<dbReference type="Pfam" id="PF08241">
    <property type="entry name" value="Methyltransf_11"/>
    <property type="match status" value="1"/>
</dbReference>
<proteinExistence type="inferred from homology"/>
<dbReference type="InterPro" id="IPR029063">
    <property type="entry name" value="SAM-dependent_MTases_sf"/>
</dbReference>
<dbReference type="InterPro" id="IPR051052">
    <property type="entry name" value="Diverse_substrate_MTase"/>
</dbReference>
<evidence type="ECO:0000313" key="6">
    <source>
        <dbReference type="EMBL" id="AIG76508.1"/>
    </source>
</evidence>
<dbReference type="STRING" id="208439.AJAP_18200"/>
<gene>
    <name evidence="6" type="ORF">AJAP_18200</name>
</gene>
<reference evidence="6 7" key="1">
    <citation type="journal article" date="2014" name="J. Biotechnol.">
        <title>Complete genome sequence of the actinobacterium Amycolatopsis japonica MG417-CF17(T) (=DSM 44213T) producing (S,S)-N,N'-ethylenediaminedisuccinic acid.</title>
        <authorList>
            <person name="Stegmann E."/>
            <person name="Albersmeier A."/>
            <person name="Spohn M."/>
            <person name="Gert H."/>
            <person name="Weber T."/>
            <person name="Wohlleben W."/>
            <person name="Kalinowski J."/>
            <person name="Ruckert C."/>
        </authorList>
    </citation>
    <scope>NUCLEOTIDE SEQUENCE [LARGE SCALE GENOMIC DNA]</scope>
    <source>
        <strain evidence="7">MG417-CF17 (DSM 44213)</strain>
    </source>
</reference>
<dbReference type="CDD" id="cd02440">
    <property type="entry name" value="AdoMet_MTases"/>
    <property type="match status" value="1"/>
</dbReference>
<feature type="domain" description="Methyltransferase type 11" evidence="5">
    <location>
        <begin position="52"/>
        <end position="139"/>
    </location>
</feature>
<dbReference type="GO" id="GO:0008757">
    <property type="term" value="F:S-adenosylmethionine-dependent methyltransferase activity"/>
    <property type="evidence" value="ECO:0007669"/>
    <property type="project" value="InterPro"/>
</dbReference>
<sequence length="267" mass="29413">MPTLPSGQEPHRHRQAAESFGVDVERYDRTRPAYPPELVEHLIAAAPGRETLDVGVGTGIEARQFHAAGCHVLGVEPDERMAEFARQSGIAVEVAKFEDWEPAGHRFDLLVSGQAWHWVDPVAGAAKAAEVLRPGGLFAAFWHVPEPPEEVADALADAYRRLVPDAPIDLKSVPKQPSDPYGPLIVKVADGLREAGGFGEPERSRYDWDRVYTRDEWLDQLPTFGSLTWVESTVRQEILAEVGAAIDRMGGRFTTRYATVAISAVRD</sequence>
<keyword evidence="3" id="KW-0808">Transferase</keyword>
<dbReference type="AlphaFoldDB" id="A0A075UU46"/>
<evidence type="ECO:0000256" key="2">
    <source>
        <dbReference type="ARBA" id="ARBA00022603"/>
    </source>
</evidence>